<keyword evidence="5" id="KW-0677">Repeat</keyword>
<evidence type="ECO:0000256" key="4">
    <source>
        <dbReference type="ARBA" id="ARBA00022730"/>
    </source>
</evidence>
<evidence type="ECO:0000256" key="12">
    <source>
        <dbReference type="SAM" id="Coils"/>
    </source>
</evidence>
<dbReference type="RefSeq" id="WP_130094119.1">
    <property type="nucleotide sequence ID" value="NZ_SETE01000005.1"/>
</dbReference>
<evidence type="ECO:0000256" key="9">
    <source>
        <dbReference type="ARBA" id="ARBA00022845"/>
    </source>
</evidence>
<dbReference type="Gene3D" id="3.40.50.300">
    <property type="entry name" value="P-loop containing nucleotide triphosphate hydrolases"/>
    <property type="match status" value="2"/>
</dbReference>
<dbReference type="PANTHER" id="PTHR42855">
    <property type="entry name" value="ABC TRANSPORTER ATP-BINDING SUBUNIT"/>
    <property type="match status" value="1"/>
</dbReference>
<keyword evidence="9" id="KW-0810">Translation regulation</keyword>
<evidence type="ECO:0000256" key="10">
    <source>
        <dbReference type="ARBA" id="ARBA00022884"/>
    </source>
</evidence>
<keyword evidence="8 14" id="KW-0067">ATP-binding</keyword>
<keyword evidence="10" id="KW-0694">RNA-binding</keyword>
<evidence type="ECO:0000313" key="15">
    <source>
        <dbReference type="Proteomes" id="UP000293952"/>
    </source>
</evidence>
<dbReference type="InterPro" id="IPR051309">
    <property type="entry name" value="ABCF_ATPase"/>
</dbReference>
<dbReference type="Pfam" id="PF16326">
    <property type="entry name" value="ABC_tran_CTD"/>
    <property type="match status" value="1"/>
</dbReference>
<protein>
    <submittedName>
        <fullName evidence="14">ATP-binding cassette domain-containing protein</fullName>
    </submittedName>
</protein>
<dbReference type="FunFam" id="3.40.50.300:FF:000011">
    <property type="entry name" value="Putative ABC transporter ATP-binding component"/>
    <property type="match status" value="1"/>
</dbReference>
<dbReference type="GO" id="GO:0005524">
    <property type="term" value="F:ATP binding"/>
    <property type="evidence" value="ECO:0007669"/>
    <property type="project" value="UniProtKB-KW"/>
</dbReference>
<gene>
    <name evidence="14" type="ORF">ERX46_12005</name>
</gene>
<keyword evidence="7" id="KW-0378">Hydrolase</keyword>
<name>A0A4Q4KHT6_9FLAO</name>
<dbReference type="Pfam" id="PF12848">
    <property type="entry name" value="ABC_tran_Xtn"/>
    <property type="match status" value="1"/>
</dbReference>
<dbReference type="OrthoDB" id="1521973at2"/>
<keyword evidence="3" id="KW-0820">tRNA-binding</keyword>
<keyword evidence="15" id="KW-1185">Reference proteome</keyword>
<evidence type="ECO:0000259" key="13">
    <source>
        <dbReference type="PROSITE" id="PS50893"/>
    </source>
</evidence>
<dbReference type="CDD" id="cd03221">
    <property type="entry name" value="ABCF_EF-3"/>
    <property type="match status" value="2"/>
</dbReference>
<reference evidence="14 15" key="1">
    <citation type="submission" date="2019-02" db="EMBL/GenBank/DDBJ databases">
        <title>Genome sequence of the sea-ice species Brumimicrobium glaciale.</title>
        <authorList>
            <person name="Bowman J.P."/>
        </authorList>
    </citation>
    <scope>NUCLEOTIDE SEQUENCE [LARGE SCALE GENOMIC DNA]</scope>
    <source>
        <strain evidence="14 15">IC156</strain>
    </source>
</reference>
<dbReference type="Proteomes" id="UP000293952">
    <property type="component" value="Unassembled WGS sequence"/>
</dbReference>
<dbReference type="SUPFAM" id="SSF52540">
    <property type="entry name" value="P-loop containing nucleoside triphosphate hydrolases"/>
    <property type="match status" value="2"/>
</dbReference>
<keyword evidence="12" id="KW-0175">Coiled coil</keyword>
<dbReference type="GO" id="GO:0006412">
    <property type="term" value="P:translation"/>
    <property type="evidence" value="ECO:0007669"/>
    <property type="project" value="UniProtKB-KW"/>
</dbReference>
<feature type="domain" description="ABC transporter" evidence="13">
    <location>
        <begin position="312"/>
        <end position="530"/>
    </location>
</feature>
<dbReference type="FunFam" id="3.40.50.300:FF:000183">
    <property type="entry name" value="ABC transporter ATP-binding protein yjjK"/>
    <property type="match status" value="1"/>
</dbReference>
<dbReference type="EMBL" id="SETE01000005">
    <property type="protein sequence ID" value="RYM32781.1"/>
    <property type="molecule type" value="Genomic_DNA"/>
</dbReference>
<proteinExistence type="inferred from homology"/>
<keyword evidence="11" id="KW-0648">Protein biosynthesis</keyword>
<evidence type="ECO:0000256" key="2">
    <source>
        <dbReference type="ARBA" id="ARBA00022490"/>
    </source>
</evidence>
<dbReference type="Pfam" id="PF00005">
    <property type="entry name" value="ABC_tran"/>
    <property type="match status" value="2"/>
</dbReference>
<evidence type="ECO:0000256" key="1">
    <source>
        <dbReference type="ARBA" id="ARBA00005868"/>
    </source>
</evidence>
<evidence type="ECO:0000313" key="14">
    <source>
        <dbReference type="EMBL" id="RYM32781.1"/>
    </source>
</evidence>
<dbReference type="PROSITE" id="PS50893">
    <property type="entry name" value="ABC_TRANSPORTER_2"/>
    <property type="match status" value="2"/>
</dbReference>
<comment type="caution">
    <text evidence="14">The sequence shown here is derived from an EMBL/GenBank/DDBJ whole genome shotgun (WGS) entry which is preliminary data.</text>
</comment>
<dbReference type="GO" id="GO:0019843">
    <property type="term" value="F:rRNA binding"/>
    <property type="evidence" value="ECO:0007669"/>
    <property type="project" value="UniProtKB-KW"/>
</dbReference>
<dbReference type="InterPro" id="IPR032781">
    <property type="entry name" value="ABC_tran_Xtn"/>
</dbReference>
<evidence type="ECO:0000256" key="7">
    <source>
        <dbReference type="ARBA" id="ARBA00022801"/>
    </source>
</evidence>
<feature type="domain" description="ABC transporter" evidence="13">
    <location>
        <begin position="4"/>
        <end position="247"/>
    </location>
</feature>
<feature type="coiled-coil region" evidence="12">
    <location>
        <begin position="520"/>
        <end position="622"/>
    </location>
</feature>
<dbReference type="InterPro" id="IPR003439">
    <property type="entry name" value="ABC_transporter-like_ATP-bd"/>
</dbReference>
<dbReference type="InterPro" id="IPR027417">
    <property type="entry name" value="P-loop_NTPase"/>
</dbReference>
<dbReference type="GO" id="GO:0000049">
    <property type="term" value="F:tRNA binding"/>
    <property type="evidence" value="ECO:0007669"/>
    <property type="project" value="UniProtKB-KW"/>
</dbReference>
<dbReference type="GO" id="GO:0016887">
    <property type="term" value="F:ATP hydrolysis activity"/>
    <property type="evidence" value="ECO:0007669"/>
    <property type="project" value="InterPro"/>
</dbReference>
<dbReference type="InterPro" id="IPR003593">
    <property type="entry name" value="AAA+_ATPase"/>
</dbReference>
<evidence type="ECO:0000256" key="8">
    <source>
        <dbReference type="ARBA" id="ARBA00022840"/>
    </source>
</evidence>
<comment type="similarity">
    <text evidence="1">Belongs to the ABC transporter superfamily. ABCF family. Translational throttle EttA subfamily.</text>
</comment>
<dbReference type="InterPro" id="IPR037118">
    <property type="entry name" value="Val-tRNA_synth_C_sf"/>
</dbReference>
<accession>A0A4Q4KHT6</accession>
<keyword evidence="4" id="KW-0699">rRNA-binding</keyword>
<dbReference type="PANTHER" id="PTHR42855:SF1">
    <property type="entry name" value="ABC TRANSPORTER DOMAIN-CONTAINING PROTEIN"/>
    <property type="match status" value="1"/>
</dbReference>
<organism evidence="14 15">
    <name type="scientific">Brumimicrobium glaciale</name>
    <dbReference type="NCBI Taxonomy" id="200475"/>
    <lineage>
        <taxon>Bacteria</taxon>
        <taxon>Pseudomonadati</taxon>
        <taxon>Bacteroidota</taxon>
        <taxon>Flavobacteriia</taxon>
        <taxon>Flavobacteriales</taxon>
        <taxon>Crocinitomicaceae</taxon>
        <taxon>Brumimicrobium</taxon>
    </lineage>
</organism>
<dbReference type="PROSITE" id="PS00211">
    <property type="entry name" value="ABC_TRANSPORTER_1"/>
    <property type="match status" value="1"/>
</dbReference>
<dbReference type="Gene3D" id="1.10.287.380">
    <property type="entry name" value="Valyl-tRNA synthetase, C-terminal domain"/>
    <property type="match status" value="1"/>
</dbReference>
<dbReference type="SMART" id="SM00382">
    <property type="entry name" value="AAA"/>
    <property type="match status" value="2"/>
</dbReference>
<evidence type="ECO:0000256" key="5">
    <source>
        <dbReference type="ARBA" id="ARBA00022737"/>
    </source>
</evidence>
<evidence type="ECO:0000256" key="11">
    <source>
        <dbReference type="ARBA" id="ARBA00022917"/>
    </source>
</evidence>
<keyword evidence="2" id="KW-0963">Cytoplasm</keyword>
<dbReference type="InterPro" id="IPR017871">
    <property type="entry name" value="ABC_transporter-like_CS"/>
</dbReference>
<evidence type="ECO:0000256" key="6">
    <source>
        <dbReference type="ARBA" id="ARBA00022741"/>
    </source>
</evidence>
<sequence length="630" mass="72645">MNYLSVEQLTKTYADRTIFENLSFGIDQGQKVALVAKNGSGKSTLIRCIMGEEPFDSGRVVFRNGINIAYLQQADDLNPENTIYEEIFDHDLPKLNVFKKYSKAVRDNDEMAMADLFEEISELNAWDLDSLVEQVLSKLKLDNHDAKISTLSGGQRKRVALAKVLISEPDFLFLDEPTNHLDLDMIEWLEEYLSKSNSTLFMVTHDRYFLEVITDIIYELEDEQIYRYKGNFSYYLEKKAEREENKAIEVGKARSLFKSELQWIRRQPKARGTKQKARTDAFEGIKQTAGQNIEKEELEIPIKMERLGSKILELHKVSKSYPDLRILDNLTYTFKRQERLGIVGPNGVGKSTLLRIITGEEEPDAGKVVVGDTVVFGYYSQANIEVDVNMKVIDVIRDVAEFIPLEKGREMSAAHFLEKFLFPRSMHYNYVYKLSGGEQRRLKLMKVLMSNPNFLILDEPTNDLDIYILSVLEDYLKNFQGCLIVVSHDRYFMDKMVDHIFVFEGDAKIKDITGNYTIYRDQLKKDILEEQAEKRLEKAEAKKAPVEKKVEKPVQQEAAKRKLSFKEDQEFKTLDSEIEKLENEKEKLTGILSGGKASSDELNDASKRIGELMSELEGKTERWMELAEFA</sequence>
<dbReference type="InterPro" id="IPR032524">
    <property type="entry name" value="ABC_tran_C"/>
</dbReference>
<dbReference type="GO" id="GO:0003677">
    <property type="term" value="F:DNA binding"/>
    <property type="evidence" value="ECO:0007669"/>
    <property type="project" value="InterPro"/>
</dbReference>
<dbReference type="GO" id="GO:0006417">
    <property type="term" value="P:regulation of translation"/>
    <property type="evidence" value="ECO:0007669"/>
    <property type="project" value="UniProtKB-KW"/>
</dbReference>
<keyword evidence="6" id="KW-0547">Nucleotide-binding</keyword>
<dbReference type="AlphaFoldDB" id="A0A4Q4KHT6"/>
<evidence type="ECO:0000256" key="3">
    <source>
        <dbReference type="ARBA" id="ARBA00022555"/>
    </source>
</evidence>